<dbReference type="RefSeq" id="WP_204868965.1">
    <property type="nucleotide sequence ID" value="NZ_JAFBBK010000001.1"/>
</dbReference>
<evidence type="ECO:0000313" key="2">
    <source>
        <dbReference type="Proteomes" id="UP000703038"/>
    </source>
</evidence>
<keyword evidence="2" id="KW-1185">Reference proteome</keyword>
<comment type="caution">
    <text evidence="1">The sequence shown here is derived from an EMBL/GenBank/DDBJ whole genome shotgun (WGS) entry which is preliminary data.</text>
</comment>
<protein>
    <recommendedName>
        <fullName evidence="3">Asp23/Gls24 family envelope stress response protein</fullName>
    </recommendedName>
</protein>
<dbReference type="Proteomes" id="UP000703038">
    <property type="component" value="Unassembled WGS sequence"/>
</dbReference>
<evidence type="ECO:0000313" key="1">
    <source>
        <dbReference type="EMBL" id="MBM7416065.1"/>
    </source>
</evidence>
<gene>
    <name evidence="1" type="ORF">JOE42_002798</name>
</gene>
<name>A0ABS2KVU1_9NOCA</name>
<evidence type="ECO:0008006" key="3">
    <source>
        <dbReference type="Google" id="ProtNLM"/>
    </source>
</evidence>
<dbReference type="EMBL" id="JAFBBK010000001">
    <property type="protein sequence ID" value="MBM7416065.1"/>
    <property type="molecule type" value="Genomic_DNA"/>
</dbReference>
<proteinExistence type="predicted"/>
<reference evidence="1 2" key="1">
    <citation type="submission" date="2021-01" db="EMBL/GenBank/DDBJ databases">
        <title>Genomics of switchgrass bacterial isolates.</title>
        <authorList>
            <person name="Shade A."/>
        </authorList>
    </citation>
    <scope>NUCLEOTIDE SEQUENCE [LARGE SCALE GENOMIC DNA]</scope>
    <source>
        <strain evidence="1 2">PvP111</strain>
    </source>
</reference>
<accession>A0ABS2KVU1</accession>
<sequence>MTAPLEPDEADLIAAAVLEVPGVAGLHSGLLGEAVTLLPGRRIEGVVVGHESCAVHITVRFPGDPDSVVHAVQETLARVVRTPVVVTVEDFAVE</sequence>
<organism evidence="1 2">
    <name type="scientific">Rhodococcoides corynebacterioides</name>
    <dbReference type="NCBI Taxonomy" id="53972"/>
    <lineage>
        <taxon>Bacteria</taxon>
        <taxon>Bacillati</taxon>
        <taxon>Actinomycetota</taxon>
        <taxon>Actinomycetes</taxon>
        <taxon>Mycobacteriales</taxon>
        <taxon>Nocardiaceae</taxon>
        <taxon>Rhodococcoides</taxon>
    </lineage>
</organism>